<name>A0A151TSX4_CAJCA</name>
<protein>
    <submittedName>
        <fullName evidence="3">Transcription factor TGA2</fullName>
    </submittedName>
</protein>
<feature type="coiled-coil region" evidence="1">
    <location>
        <begin position="104"/>
        <end position="172"/>
    </location>
</feature>
<reference evidence="3 4" key="1">
    <citation type="journal article" date="2012" name="Nat. Biotechnol.">
        <title>Draft genome sequence of pigeonpea (Cajanus cajan), an orphan legume crop of resource-poor farmers.</title>
        <authorList>
            <person name="Varshney R.K."/>
            <person name="Chen W."/>
            <person name="Li Y."/>
            <person name="Bharti A.K."/>
            <person name="Saxena R.K."/>
            <person name="Schlueter J.A."/>
            <person name="Donoghue M.T."/>
            <person name="Azam S."/>
            <person name="Fan G."/>
            <person name="Whaley A.M."/>
            <person name="Farmer A.D."/>
            <person name="Sheridan J."/>
            <person name="Iwata A."/>
            <person name="Tuteja R."/>
            <person name="Penmetsa R.V."/>
            <person name="Wu W."/>
            <person name="Upadhyaya H.D."/>
            <person name="Yang S.P."/>
            <person name="Shah T."/>
            <person name="Saxena K.B."/>
            <person name="Michael T."/>
            <person name="McCombie W.R."/>
            <person name="Yang B."/>
            <person name="Zhang G."/>
            <person name="Yang H."/>
            <person name="Wang J."/>
            <person name="Spillane C."/>
            <person name="Cook D.R."/>
            <person name="May G.D."/>
            <person name="Xu X."/>
            <person name="Jackson S.A."/>
        </authorList>
    </citation>
    <scope>NUCLEOTIDE SEQUENCE [LARGE SCALE GENOMIC DNA]</scope>
    <source>
        <strain evidence="4">cv. Asha</strain>
    </source>
</reference>
<dbReference type="Gramene" id="C.cajan_09069.t">
    <property type="protein sequence ID" value="C.cajan_09069.t.cds1"/>
    <property type="gene ID" value="C.cajan_09069"/>
</dbReference>
<dbReference type="OMA" id="CPPWFTS"/>
<dbReference type="EMBL" id="CM003605">
    <property type="protein sequence ID" value="KYP70120.1"/>
    <property type="molecule type" value="Genomic_DNA"/>
</dbReference>
<dbReference type="GO" id="GO:0043565">
    <property type="term" value="F:sequence-specific DNA binding"/>
    <property type="evidence" value="ECO:0007669"/>
    <property type="project" value="InterPro"/>
</dbReference>
<organism evidence="3 4">
    <name type="scientific">Cajanus cajan</name>
    <name type="common">Pigeon pea</name>
    <name type="synonym">Cajanus indicus</name>
    <dbReference type="NCBI Taxonomy" id="3821"/>
    <lineage>
        <taxon>Eukaryota</taxon>
        <taxon>Viridiplantae</taxon>
        <taxon>Streptophyta</taxon>
        <taxon>Embryophyta</taxon>
        <taxon>Tracheophyta</taxon>
        <taxon>Spermatophyta</taxon>
        <taxon>Magnoliopsida</taxon>
        <taxon>eudicotyledons</taxon>
        <taxon>Gunneridae</taxon>
        <taxon>Pentapetalae</taxon>
        <taxon>rosids</taxon>
        <taxon>fabids</taxon>
        <taxon>Fabales</taxon>
        <taxon>Fabaceae</taxon>
        <taxon>Papilionoideae</taxon>
        <taxon>50 kb inversion clade</taxon>
        <taxon>NPAAA clade</taxon>
        <taxon>indigoferoid/millettioid clade</taxon>
        <taxon>Phaseoleae</taxon>
        <taxon>Cajanus</taxon>
    </lineage>
</organism>
<dbReference type="GO" id="GO:0006351">
    <property type="term" value="P:DNA-templated transcription"/>
    <property type="evidence" value="ECO:0007669"/>
    <property type="project" value="InterPro"/>
</dbReference>
<dbReference type="InterPro" id="IPR025422">
    <property type="entry name" value="TGA_domain"/>
</dbReference>
<evidence type="ECO:0000313" key="3">
    <source>
        <dbReference type="EMBL" id="KYP70120.1"/>
    </source>
</evidence>
<dbReference type="PANTHER" id="PTHR46354">
    <property type="entry name" value="DOG1 DOMAIN-CONTAINING PROTEIN"/>
    <property type="match status" value="1"/>
</dbReference>
<evidence type="ECO:0000313" key="4">
    <source>
        <dbReference type="Proteomes" id="UP000075243"/>
    </source>
</evidence>
<dbReference type="Proteomes" id="UP000075243">
    <property type="component" value="Chromosome 3"/>
</dbReference>
<proteinExistence type="predicted"/>
<dbReference type="PANTHER" id="PTHR46354:SF1">
    <property type="entry name" value="PROTEIN RESPONSE TO ABA AND SALT 1-RELATED"/>
    <property type="match status" value="1"/>
</dbReference>
<keyword evidence="1" id="KW-0175">Coiled coil</keyword>
<dbReference type="Pfam" id="PF14144">
    <property type="entry name" value="DOG1"/>
    <property type="match status" value="1"/>
</dbReference>
<evidence type="ECO:0000259" key="2">
    <source>
        <dbReference type="PROSITE" id="PS51806"/>
    </source>
</evidence>
<dbReference type="AlphaFoldDB" id="A0A151TSX4"/>
<evidence type="ECO:0000256" key="1">
    <source>
        <dbReference type="SAM" id="Coils"/>
    </source>
</evidence>
<feature type="domain" description="DOG1" evidence="2">
    <location>
        <begin position="6"/>
        <end position="210"/>
    </location>
</feature>
<dbReference type="PROSITE" id="PS51806">
    <property type="entry name" value="DOG1"/>
    <property type="match status" value="1"/>
</dbReference>
<keyword evidence="4" id="KW-1185">Reference proteome</keyword>
<sequence length="220" mass="24914">MLASSLESFEGFHEGWVQRQEKLLALLPRLLSAESEEQQKSVIEQVLCDYQQFLEEKARLANADVFLLFSAPWLSAYERALLWIGDYKASLIVRLLEGGVEGLTAEQREGVERVREETKRAEREVSEAMASVQESMASPRMVGQEQEQEAAIHCFKEALKKLSQRADELRASTMRKLVPILSPPQTVQLLAATINFQIRLRKLGLQRDQEPSPSDITSSI</sequence>
<dbReference type="STRING" id="3821.A0A151TSX4"/>
<dbReference type="InterPro" id="IPR051886">
    <property type="entry name" value="Seed_Dev/Stress_Resp_Reg"/>
</dbReference>
<gene>
    <name evidence="3" type="ORF">KK1_009328</name>
</gene>
<accession>A0A151TSX4</accession>